<name>J3LBW6_ORYBR</name>
<proteinExistence type="predicted"/>
<dbReference type="EnsemblPlants" id="OB02G21330.1">
    <property type="protein sequence ID" value="OB02G21330.1"/>
    <property type="gene ID" value="OB02G21330"/>
</dbReference>
<accession>J3LBW6</accession>
<evidence type="ECO:0000313" key="1">
    <source>
        <dbReference type="EnsemblPlants" id="OB02G21330.1"/>
    </source>
</evidence>
<dbReference type="Gramene" id="OB02G21330.1">
    <property type="protein sequence ID" value="OB02G21330.1"/>
    <property type="gene ID" value="OB02G21330"/>
</dbReference>
<protein>
    <submittedName>
        <fullName evidence="1">Uncharacterized protein</fullName>
    </submittedName>
</protein>
<dbReference type="AlphaFoldDB" id="J3LBW6"/>
<evidence type="ECO:0000313" key="2">
    <source>
        <dbReference type="Proteomes" id="UP000006038"/>
    </source>
</evidence>
<dbReference type="HOGENOM" id="CLU_3336379_0_0_1"/>
<reference evidence="1" key="1">
    <citation type="submission" date="2013-04" db="UniProtKB">
        <authorList>
            <consortium name="EnsemblPlants"/>
        </authorList>
    </citation>
    <scope>IDENTIFICATION</scope>
</reference>
<dbReference type="Proteomes" id="UP000006038">
    <property type="component" value="Unassembled WGS sequence"/>
</dbReference>
<keyword evidence="2" id="KW-1185">Reference proteome</keyword>
<sequence>MEGFQSNHPVQPSHISSYMDLLQGKGDLTELLSQHING</sequence>
<organism evidence="1">
    <name type="scientific">Oryza brachyantha</name>
    <name type="common">malo sina</name>
    <dbReference type="NCBI Taxonomy" id="4533"/>
    <lineage>
        <taxon>Eukaryota</taxon>
        <taxon>Viridiplantae</taxon>
        <taxon>Streptophyta</taxon>
        <taxon>Embryophyta</taxon>
        <taxon>Tracheophyta</taxon>
        <taxon>Spermatophyta</taxon>
        <taxon>Magnoliopsida</taxon>
        <taxon>Liliopsida</taxon>
        <taxon>Poales</taxon>
        <taxon>Poaceae</taxon>
        <taxon>BOP clade</taxon>
        <taxon>Oryzoideae</taxon>
        <taxon>Oryzeae</taxon>
        <taxon>Oryzinae</taxon>
        <taxon>Oryza</taxon>
    </lineage>
</organism>